<evidence type="ECO:0000313" key="2">
    <source>
        <dbReference type="EMBL" id="ETI51455.1"/>
    </source>
</evidence>
<comment type="caution">
    <text evidence="2">The sequence shown here is derived from an EMBL/GenBank/DDBJ whole genome shotgun (WGS) entry which is preliminary data.</text>
</comment>
<sequence>MKDRQDSSKKSSRTSNQRPGDAVSWRQRHPCRRQQKVIMLRPYSRRDDPGDEGAKLDRRRKGDDGDNERLRSNVGRRSR</sequence>
<proteinExistence type="predicted"/>
<evidence type="ECO:0000313" key="3">
    <source>
        <dbReference type="Proteomes" id="UP000018721"/>
    </source>
</evidence>
<dbReference type="AlphaFoldDB" id="V9FIZ5"/>
<gene>
    <name evidence="2" type="ORF">F443_05180</name>
</gene>
<name>V9FIZ5_PHYNI</name>
<reference evidence="2 3" key="1">
    <citation type="submission" date="2013-11" db="EMBL/GenBank/DDBJ databases">
        <title>The Genome Sequence of Phytophthora parasitica P1569.</title>
        <authorList>
            <consortium name="The Broad Institute Genomics Platform"/>
            <person name="Russ C."/>
            <person name="Tyler B."/>
            <person name="Panabieres F."/>
            <person name="Shan W."/>
            <person name="Tripathy S."/>
            <person name="Grunwald N."/>
            <person name="Machado M."/>
            <person name="Johnson C.S."/>
            <person name="Arredondo F."/>
            <person name="Hong C."/>
            <person name="Coffey M."/>
            <person name="Young S.K."/>
            <person name="Zeng Q."/>
            <person name="Gargeya S."/>
            <person name="Fitzgerald M."/>
            <person name="Abouelleil A."/>
            <person name="Alvarado L."/>
            <person name="Chapman S.B."/>
            <person name="Gainer-Dewar J."/>
            <person name="Goldberg J."/>
            <person name="Griggs A."/>
            <person name="Gujja S."/>
            <person name="Hansen M."/>
            <person name="Howarth C."/>
            <person name="Imamovic A."/>
            <person name="Ireland A."/>
            <person name="Larimer J."/>
            <person name="McCowan C."/>
            <person name="Murphy C."/>
            <person name="Pearson M."/>
            <person name="Poon T.W."/>
            <person name="Priest M."/>
            <person name="Roberts A."/>
            <person name="Saif S."/>
            <person name="Shea T."/>
            <person name="Sykes S."/>
            <person name="Wortman J."/>
            <person name="Nusbaum C."/>
            <person name="Birren B."/>
        </authorList>
    </citation>
    <scope>NUCLEOTIDE SEQUENCE [LARGE SCALE GENOMIC DNA]</scope>
    <source>
        <strain evidence="2 3">P1569</strain>
    </source>
</reference>
<dbReference type="EMBL" id="ANIZ01000912">
    <property type="protein sequence ID" value="ETI51455.1"/>
    <property type="molecule type" value="Genomic_DNA"/>
</dbReference>
<evidence type="ECO:0000256" key="1">
    <source>
        <dbReference type="SAM" id="MobiDB-lite"/>
    </source>
</evidence>
<accession>V9FIZ5</accession>
<dbReference type="HOGENOM" id="CLU_2611278_0_0_1"/>
<organism evidence="2 3">
    <name type="scientific">Phytophthora nicotianae P1569</name>
    <dbReference type="NCBI Taxonomy" id="1317065"/>
    <lineage>
        <taxon>Eukaryota</taxon>
        <taxon>Sar</taxon>
        <taxon>Stramenopiles</taxon>
        <taxon>Oomycota</taxon>
        <taxon>Peronosporomycetes</taxon>
        <taxon>Peronosporales</taxon>
        <taxon>Peronosporaceae</taxon>
        <taxon>Phytophthora</taxon>
    </lineage>
</organism>
<feature type="compositionally biased region" description="Basic residues" evidence="1">
    <location>
        <begin position="26"/>
        <end position="35"/>
    </location>
</feature>
<feature type="compositionally biased region" description="Basic and acidic residues" evidence="1">
    <location>
        <begin position="44"/>
        <end position="71"/>
    </location>
</feature>
<keyword evidence="3" id="KW-1185">Reference proteome</keyword>
<protein>
    <submittedName>
        <fullName evidence="2">Uncharacterized protein</fullName>
    </submittedName>
</protein>
<dbReference type="Proteomes" id="UP000018721">
    <property type="component" value="Unassembled WGS sequence"/>
</dbReference>
<feature type="region of interest" description="Disordered" evidence="1">
    <location>
        <begin position="1"/>
        <end position="79"/>
    </location>
</feature>